<reference evidence="1" key="2">
    <citation type="submission" date="2020-09" db="EMBL/GenBank/DDBJ databases">
        <authorList>
            <person name="Sun Q."/>
            <person name="Ohkuma M."/>
        </authorList>
    </citation>
    <scope>NUCLEOTIDE SEQUENCE</scope>
    <source>
        <strain evidence="1">JCM 3090</strain>
    </source>
</reference>
<evidence type="ECO:0000313" key="1">
    <source>
        <dbReference type="EMBL" id="GGK04935.1"/>
    </source>
</evidence>
<keyword evidence="2" id="KW-1185">Reference proteome</keyword>
<proteinExistence type="predicted"/>
<dbReference type="EMBL" id="BMQB01000009">
    <property type="protein sequence ID" value="GGK04935.1"/>
    <property type="molecule type" value="Genomic_DNA"/>
</dbReference>
<evidence type="ECO:0000313" key="2">
    <source>
        <dbReference type="Proteomes" id="UP000649739"/>
    </source>
</evidence>
<organism evidence="1 2">
    <name type="scientific">Pilimelia anulata</name>
    <dbReference type="NCBI Taxonomy" id="53371"/>
    <lineage>
        <taxon>Bacteria</taxon>
        <taxon>Bacillati</taxon>
        <taxon>Actinomycetota</taxon>
        <taxon>Actinomycetes</taxon>
        <taxon>Micromonosporales</taxon>
        <taxon>Micromonosporaceae</taxon>
        <taxon>Pilimelia</taxon>
    </lineage>
</organism>
<dbReference type="Proteomes" id="UP000649739">
    <property type="component" value="Unassembled WGS sequence"/>
</dbReference>
<protein>
    <submittedName>
        <fullName evidence="1">Uncharacterized protein</fullName>
    </submittedName>
</protein>
<name>A0A8J3FFI2_9ACTN</name>
<reference evidence="1" key="1">
    <citation type="journal article" date="2014" name="Int. J. Syst. Evol. Microbiol.">
        <title>Complete genome sequence of Corynebacterium casei LMG S-19264T (=DSM 44701T), isolated from a smear-ripened cheese.</title>
        <authorList>
            <consortium name="US DOE Joint Genome Institute (JGI-PGF)"/>
            <person name="Walter F."/>
            <person name="Albersmeier A."/>
            <person name="Kalinowski J."/>
            <person name="Ruckert C."/>
        </authorList>
    </citation>
    <scope>NUCLEOTIDE SEQUENCE</scope>
    <source>
        <strain evidence="1">JCM 3090</strain>
    </source>
</reference>
<comment type="caution">
    <text evidence="1">The sequence shown here is derived from an EMBL/GenBank/DDBJ whole genome shotgun (WGS) entry which is preliminary data.</text>
</comment>
<sequence>MPTIVVPDQRRDSGEGDLMRLFRIMWRAVGGAVALLAVPGTAPVGPARAAGDPPPDSVVRLSGEPGEYLTGGRMWTFSPARGDRLSAYTTTGGLLRVDVRDSAGEDWAVELAGPGSTPLAVGEYPHAVRPADRGRAPGLAVWAPGRACGRVDGSFTVTELVRGPHGYIERIAAAFRMTCDASTRVLTGDVRVVAPPLAELVLTSAVDRTAARSPATGRSTFTGAVTCTKPVTVTVWAQARQTVDGHLLRQPLSITGDRACRPGVPAAWSGSTAADVTPFADGRVEVEVTAATDDPDFPVRQTARSRTIVTVAAVPPTTLPTSAATLAGRGAPSGAGVAGRRLPPVAAGSLEFSGDPGDYVSRGREWTYGASGGDRWDAHHFLAENAVKLDVSGRDSKSWTLELRAASGQPLRVGRYADAVGSDVDGRPFLDLSGDGRACATTGEFTITALRLTAHGYVERLAAEFTQRCHNSASALRGRVLIDNPPQPPDLTVALGVTQSATFGDVSARAYLPVTVTCSKSTEVRLWAEVRQSREDNLPQLESGQVRIACRAGEPTRQIVEADVIRDPLPVAGPARVTLDAHAGDPDYQELTVRSATTLPVVFEPVIEQRRPRTAIPATDQPRATMVNFPILSFRFGPTLGVFPRKILPTEASRAPKAIASLHRLYSLNELTTHPKPSCCRRSHV</sequence>
<gene>
    <name evidence="1" type="ORF">GCM10010123_38630</name>
</gene>
<accession>A0A8J3FFI2</accession>
<dbReference type="AlphaFoldDB" id="A0A8J3FFI2"/>